<evidence type="ECO:0000313" key="3">
    <source>
        <dbReference type="Proteomes" id="UP001055025"/>
    </source>
</evidence>
<comment type="caution">
    <text evidence="2">The sequence shown here is derived from an EMBL/GenBank/DDBJ whole genome shotgun (WGS) entry which is preliminary data.</text>
</comment>
<gene>
    <name evidence="2" type="ORF">ATOP_03450</name>
</gene>
<dbReference type="Pfam" id="PF20629">
    <property type="entry name" value="GD_AH_C"/>
    <property type="match status" value="1"/>
</dbReference>
<keyword evidence="3" id="KW-1185">Reference proteome</keyword>
<reference evidence="2" key="1">
    <citation type="journal article" date="2022" name="Int. J. Syst. Evol. Microbiol.">
        <title>Granulimonas faecalis gen. nov., sp. nov., and Leptogranulimonas caecicola gen. nov., sp. nov., novel lactate-producing Atopobiaceae bacteria isolated from mouse intestines, and an emended description of the family Atopobiaceae.</title>
        <authorList>
            <person name="Morinaga K."/>
            <person name="Kusada H."/>
            <person name="Sakamoto S."/>
            <person name="Murakami T."/>
            <person name="Toyoda A."/>
            <person name="Mori H."/>
            <person name="Meng X.Y."/>
            <person name="Takashino M."/>
            <person name="Murotomi K."/>
            <person name="Tamaki H."/>
        </authorList>
    </citation>
    <scope>NUCLEOTIDE SEQUENCE</scope>
    <source>
        <strain evidence="2">OPF53</strain>
    </source>
</reference>
<dbReference type="InterPro" id="IPR052172">
    <property type="entry name" value="UxaA_altronate/galactarate_dh"/>
</dbReference>
<dbReference type="Proteomes" id="UP001055025">
    <property type="component" value="Unassembled WGS sequence"/>
</dbReference>
<name>A0AAV5B2J4_9ACTN</name>
<dbReference type="InterPro" id="IPR048332">
    <property type="entry name" value="GD_AH_C"/>
</dbReference>
<dbReference type="GO" id="GO:0019698">
    <property type="term" value="P:D-galacturonate catabolic process"/>
    <property type="evidence" value="ECO:0007669"/>
    <property type="project" value="TreeGrafter"/>
</dbReference>
<dbReference type="RefSeq" id="WP_309295234.1">
    <property type="nucleotide sequence ID" value="NZ_BQKC01000001.1"/>
</dbReference>
<dbReference type="PANTHER" id="PTHR30536:SF5">
    <property type="entry name" value="ALTRONATE DEHYDRATASE"/>
    <property type="match status" value="1"/>
</dbReference>
<dbReference type="AlphaFoldDB" id="A0AAV5B2J4"/>
<feature type="domain" description="D-galactarate/Altronate dehydratase C-terminal" evidence="1">
    <location>
        <begin position="1"/>
        <end position="65"/>
    </location>
</feature>
<organism evidence="2 3">
    <name type="scientific">Granulimonas faecalis</name>
    <dbReference type="NCBI Taxonomy" id="2894155"/>
    <lineage>
        <taxon>Bacteria</taxon>
        <taxon>Bacillati</taxon>
        <taxon>Actinomycetota</taxon>
        <taxon>Coriobacteriia</taxon>
        <taxon>Coriobacteriales</taxon>
        <taxon>Kribbibacteriaceae</taxon>
        <taxon>Granulimonas</taxon>
    </lineage>
</organism>
<dbReference type="PANTHER" id="PTHR30536">
    <property type="entry name" value="ALTRONATE/GALACTARATE DEHYDRATASE"/>
    <property type="match status" value="1"/>
</dbReference>
<evidence type="ECO:0000313" key="2">
    <source>
        <dbReference type="EMBL" id="GJM54690.1"/>
    </source>
</evidence>
<protein>
    <recommendedName>
        <fullName evidence="1">D-galactarate/Altronate dehydratase C-terminal domain-containing protein</fullName>
    </recommendedName>
</protein>
<sequence>MGLKCGGSDGLSGITANPVIGRVSDRVAAEGGTSVLCEVPEMFGAEDFLLGRCDSRETFDEALAAAKPGWVDFDAVLACASGRRTSAERRGAAEVAIWKDGVTL</sequence>
<proteinExistence type="predicted"/>
<accession>A0AAV5B2J4</accession>
<evidence type="ECO:0000259" key="1">
    <source>
        <dbReference type="Pfam" id="PF20629"/>
    </source>
</evidence>
<dbReference type="EMBL" id="BQKC01000001">
    <property type="protein sequence ID" value="GJM54690.1"/>
    <property type="molecule type" value="Genomic_DNA"/>
</dbReference>